<evidence type="ECO:0000313" key="3">
    <source>
        <dbReference type="Proteomes" id="UP001355207"/>
    </source>
</evidence>
<protein>
    <recommendedName>
        <fullName evidence="4">C2H2-type domain-containing protein</fullName>
    </recommendedName>
</protein>
<name>A0AAX4JQA8_9TREE</name>
<dbReference type="EMBL" id="CP144099">
    <property type="protein sequence ID" value="WWC87063.1"/>
    <property type="molecule type" value="Genomic_DNA"/>
</dbReference>
<dbReference type="GeneID" id="91092620"/>
<reference evidence="2 3" key="1">
    <citation type="submission" date="2024-01" db="EMBL/GenBank/DDBJ databases">
        <title>Comparative genomics of Cryptococcus and Kwoniella reveals pathogenesis evolution and contrasting modes of karyotype evolution via chromosome fusion or intercentromeric recombination.</title>
        <authorList>
            <person name="Coelho M.A."/>
            <person name="David-Palma M."/>
            <person name="Shea T."/>
            <person name="Bowers K."/>
            <person name="McGinley-Smith S."/>
            <person name="Mohammad A.W."/>
            <person name="Gnirke A."/>
            <person name="Yurkov A.M."/>
            <person name="Nowrousian M."/>
            <person name="Sun S."/>
            <person name="Cuomo C.A."/>
            <person name="Heitman J."/>
        </authorList>
    </citation>
    <scope>NUCLEOTIDE SEQUENCE [LARGE SCALE GENOMIC DNA]</scope>
    <source>
        <strain evidence="2 3">CBS 6074</strain>
    </source>
</reference>
<gene>
    <name evidence="2" type="ORF">L201_001948</name>
</gene>
<dbReference type="AlphaFoldDB" id="A0AAX4JQA8"/>
<evidence type="ECO:0000313" key="2">
    <source>
        <dbReference type="EMBL" id="WWC87063.1"/>
    </source>
</evidence>
<dbReference type="Proteomes" id="UP001355207">
    <property type="component" value="Chromosome 2"/>
</dbReference>
<accession>A0AAX4JQA8</accession>
<keyword evidence="3" id="KW-1185">Reference proteome</keyword>
<feature type="region of interest" description="Disordered" evidence="1">
    <location>
        <begin position="1"/>
        <end position="23"/>
    </location>
</feature>
<dbReference type="RefSeq" id="XP_066073826.1">
    <property type="nucleotide sequence ID" value="XM_066217729.1"/>
</dbReference>
<organism evidence="2 3">
    <name type="scientific">Kwoniella dendrophila CBS 6074</name>
    <dbReference type="NCBI Taxonomy" id="1295534"/>
    <lineage>
        <taxon>Eukaryota</taxon>
        <taxon>Fungi</taxon>
        <taxon>Dikarya</taxon>
        <taxon>Basidiomycota</taxon>
        <taxon>Agaricomycotina</taxon>
        <taxon>Tremellomycetes</taxon>
        <taxon>Tremellales</taxon>
        <taxon>Cryptococcaceae</taxon>
        <taxon>Kwoniella</taxon>
    </lineage>
</organism>
<sequence length="515" mass="59350">MSNRFGTTHNHNHNNHNNAHAGPSSIPYSGLNWTRPKLNNTFQAKPTHFFSHQTSGFGECDDEYTQDDHEIIKRSKETLKSFQCRFKCSNGNPNGITTSCNAILGNYDFLLKHVNNHIHRILPDANDRFENENFFSNNQQRTYNCQWANCKQMNLNVEQLKRHIKLDHLDTELRCPFKGCNEKMFKAGYAQSSSTIHTQDTKRHPKPWLDQSFKPKMLLRLRPVKPRPIAPKWVLPAYMVSTPPIIPKGKDKTPSASPTPKSGIFFRPVSSIPRHMLDETSSTSSSFGDDRSVTYDPKFRYGSEYKDNILPSRNEHEIPFWPLCGDAISYDSTGTCAGSIFPSTAQFDEEDNRERDKFGRLIIPTTSERPETGYRGMTIRKKGLTKYGQKMCTGKIKFGVPANIFEYNRKQIEIVVSAQEKQKQKHLVVRKHLEQKKQRKITLSYMGKQSILISSQSSDGIGNEEKEKNFTKLHPDVIRNSAIRYASRKTRRSVGSEMWKEAIRFESEGRYWDEL</sequence>
<evidence type="ECO:0008006" key="4">
    <source>
        <dbReference type="Google" id="ProtNLM"/>
    </source>
</evidence>
<evidence type="ECO:0000256" key="1">
    <source>
        <dbReference type="SAM" id="MobiDB-lite"/>
    </source>
</evidence>
<proteinExistence type="predicted"/>